<dbReference type="SUPFAM" id="SSF53807">
    <property type="entry name" value="Helical backbone' metal receptor"/>
    <property type="match status" value="1"/>
</dbReference>
<evidence type="ECO:0000313" key="4">
    <source>
        <dbReference type="EMBL" id="MFC3476500.1"/>
    </source>
</evidence>
<dbReference type="NCBIfam" id="NF038402">
    <property type="entry name" value="TroA_like"/>
    <property type="match status" value="1"/>
</dbReference>
<keyword evidence="1" id="KW-0732">Signal</keyword>
<dbReference type="AlphaFoldDB" id="A0ABD5NB48"/>
<feature type="region of interest" description="Disordered" evidence="2">
    <location>
        <begin position="306"/>
        <end position="346"/>
    </location>
</feature>
<dbReference type="EMBL" id="JBHRWN010000002">
    <property type="protein sequence ID" value="MFC3476500.1"/>
    <property type="molecule type" value="Genomic_DNA"/>
</dbReference>
<dbReference type="InterPro" id="IPR050902">
    <property type="entry name" value="ABC_Transporter_SBP"/>
</dbReference>
<dbReference type="InterPro" id="IPR026371">
    <property type="entry name" value="PGF_CTERM"/>
</dbReference>
<dbReference type="InterPro" id="IPR002491">
    <property type="entry name" value="ABC_transptr_periplasmic_BD"/>
</dbReference>
<dbReference type="NCBIfam" id="TIGR04126">
    <property type="entry name" value="PGF_CTERM"/>
    <property type="match status" value="1"/>
</dbReference>
<dbReference type="GO" id="GO:0005886">
    <property type="term" value="C:plasma membrane"/>
    <property type="evidence" value="ECO:0007669"/>
    <property type="project" value="UniProtKB-SubCell"/>
</dbReference>
<accession>A0ABD5NB48</accession>
<evidence type="ECO:0000256" key="1">
    <source>
        <dbReference type="ARBA" id="ARBA00022729"/>
    </source>
</evidence>
<comment type="caution">
    <text evidence="4">The sequence shown here is derived from an EMBL/GenBank/DDBJ whole genome shotgun (WGS) entry which is preliminary data.</text>
</comment>
<reference evidence="4 5" key="1">
    <citation type="journal article" date="2019" name="Int. J. Syst. Evol. Microbiol.">
        <title>The Global Catalogue of Microorganisms (GCM) 10K type strain sequencing project: providing services to taxonomists for standard genome sequencing and annotation.</title>
        <authorList>
            <consortium name="The Broad Institute Genomics Platform"/>
            <consortium name="The Broad Institute Genome Sequencing Center for Infectious Disease"/>
            <person name="Wu L."/>
            <person name="Ma J."/>
        </authorList>
    </citation>
    <scope>NUCLEOTIDE SEQUENCE [LARGE SCALE GENOMIC DNA]</scope>
    <source>
        <strain evidence="4 5">CGMCC 1.12562</strain>
    </source>
</reference>
<proteinExistence type="predicted"/>
<dbReference type="PANTHER" id="PTHR30535:SF34">
    <property type="entry name" value="MOLYBDATE-BINDING PROTEIN MOLA"/>
    <property type="match status" value="1"/>
</dbReference>
<keyword evidence="5" id="KW-1185">Reference proteome</keyword>
<evidence type="ECO:0000256" key="2">
    <source>
        <dbReference type="SAM" id="MobiDB-lite"/>
    </source>
</evidence>
<feature type="domain" description="Fe/B12 periplasmic-binding" evidence="3">
    <location>
        <begin position="50"/>
        <end position="305"/>
    </location>
</feature>
<dbReference type="InterPro" id="IPR054828">
    <property type="entry name" value="Vit_B12_bind_prot"/>
</dbReference>
<gene>
    <name evidence="4" type="ORF">ACFOKC_02050</name>
</gene>
<organism evidence="4 5">
    <name type="scientific">Halobacterium litoreum</name>
    <dbReference type="NCBI Taxonomy" id="2039234"/>
    <lineage>
        <taxon>Archaea</taxon>
        <taxon>Methanobacteriati</taxon>
        <taxon>Methanobacteriota</taxon>
        <taxon>Stenosarchaea group</taxon>
        <taxon>Halobacteria</taxon>
        <taxon>Halobacteriales</taxon>
        <taxon>Halobacteriaceae</taxon>
        <taxon>Halobacterium</taxon>
    </lineage>
</organism>
<name>A0ABD5NB48_9EURY</name>
<evidence type="ECO:0000313" key="5">
    <source>
        <dbReference type="Proteomes" id="UP001595660"/>
    </source>
</evidence>
<dbReference type="RefSeq" id="WP_232572352.1">
    <property type="nucleotide sequence ID" value="NZ_CP089466.1"/>
</dbReference>
<dbReference type="GO" id="GO:0030115">
    <property type="term" value="C:S-layer"/>
    <property type="evidence" value="ECO:0007669"/>
    <property type="project" value="UniProtKB-SubCell"/>
</dbReference>
<dbReference type="InterPro" id="IPR026469">
    <property type="entry name" value="Peripla_PGF_1"/>
</dbReference>
<dbReference type="Proteomes" id="UP001595660">
    <property type="component" value="Unassembled WGS sequence"/>
</dbReference>
<dbReference type="GeneID" id="69117590"/>
<feature type="compositionally biased region" description="Low complexity" evidence="2">
    <location>
        <begin position="311"/>
        <end position="346"/>
    </location>
</feature>
<dbReference type="PROSITE" id="PS50983">
    <property type="entry name" value="FE_B12_PBP"/>
    <property type="match status" value="1"/>
</dbReference>
<protein>
    <submittedName>
        <fullName evidence="4">PGF-CTERM-anchored ABC transporter substrate-binding protein</fullName>
    </submittedName>
</protein>
<dbReference type="NCBIfam" id="TIGR04281">
    <property type="entry name" value="peripla_PGF_1"/>
    <property type="match status" value="1"/>
</dbReference>
<sequence length="365" mass="37739">MLLVLSAIAPASAAVGAASAQTADALDCEFPYTGTDATGTDVTVSEEPERVVTLSPSAAQTMWEVGGSEKVVGVSQFAGYLDGAGDLPVALSGYPATVNTEKVIELQPDLVLAPNTIDNESVQKIRGAGITVYRFELADSVDSVTEKTELVGELTGECSGAEQVVSGMEERVNTIETAVEGEEKPTVYWGTEAGYTAGPNTFIGKAIAKAGGHNIAADADASAPYPQLTAEFIAAQDPDFVVVSVSPERMGNESKSYIPKGSVIRNTTAYEEGNIVVVNTNNLSQPAPRVVTPMTTFAQAFHPEAYADANTTTTTQTTSEPTATTSDQTSEATTADTTTSNGDTPGFGAPVALVAVLAAALIARR</sequence>
<dbReference type="Pfam" id="PF18204">
    <property type="entry name" value="PGF-CTERM"/>
    <property type="match status" value="1"/>
</dbReference>
<dbReference type="Pfam" id="PF01497">
    <property type="entry name" value="Peripla_BP_2"/>
    <property type="match status" value="1"/>
</dbReference>
<dbReference type="PANTHER" id="PTHR30535">
    <property type="entry name" value="VITAMIN B12-BINDING PROTEIN"/>
    <property type="match status" value="1"/>
</dbReference>
<evidence type="ECO:0000259" key="3">
    <source>
        <dbReference type="PROSITE" id="PS50983"/>
    </source>
</evidence>
<dbReference type="Gene3D" id="3.40.50.1980">
    <property type="entry name" value="Nitrogenase molybdenum iron protein domain"/>
    <property type="match status" value="2"/>
</dbReference>